<evidence type="ECO:0000313" key="3">
    <source>
        <dbReference type="Proteomes" id="UP000074561"/>
    </source>
</evidence>
<name>A0A127Q8B6_9BURK</name>
<keyword evidence="1" id="KW-0812">Transmembrane</keyword>
<gene>
    <name evidence="2" type="ORF">CPter91_3920</name>
</gene>
<protein>
    <submittedName>
        <fullName evidence="2">Putative membrane protein</fullName>
    </submittedName>
</protein>
<accession>A0A127Q8B6</accession>
<dbReference type="InterPro" id="IPR011990">
    <property type="entry name" value="TPR-like_helical_dom_sf"/>
</dbReference>
<dbReference type="RefSeq" id="WP_061942614.1">
    <property type="nucleotide sequence ID" value="NZ_CP013234.1"/>
</dbReference>
<dbReference type="OrthoDB" id="8769854at2"/>
<feature type="transmembrane region" description="Helical" evidence="1">
    <location>
        <begin position="112"/>
        <end position="129"/>
    </location>
</feature>
<dbReference type="Proteomes" id="UP000074561">
    <property type="component" value="Chromosome"/>
</dbReference>
<evidence type="ECO:0000313" key="2">
    <source>
        <dbReference type="EMBL" id="AMP06241.1"/>
    </source>
</evidence>
<proteinExistence type="predicted"/>
<feature type="transmembrane region" description="Helical" evidence="1">
    <location>
        <begin position="56"/>
        <end position="75"/>
    </location>
</feature>
<dbReference type="PATRIC" id="fig|279113.9.peg.3889"/>
<dbReference type="Gene3D" id="1.25.40.10">
    <property type="entry name" value="Tetratricopeptide repeat domain"/>
    <property type="match status" value="1"/>
</dbReference>
<feature type="transmembrane region" description="Helical" evidence="1">
    <location>
        <begin position="176"/>
        <end position="199"/>
    </location>
</feature>
<dbReference type="KEGG" id="cpra:CPter91_3920"/>
<keyword evidence="1" id="KW-1133">Transmembrane helix</keyword>
<dbReference type="STRING" id="279113.CPter91_3920"/>
<feature type="transmembrane region" description="Helical" evidence="1">
    <location>
        <begin position="32"/>
        <end position="50"/>
    </location>
</feature>
<evidence type="ECO:0000256" key="1">
    <source>
        <dbReference type="SAM" id="Phobius"/>
    </source>
</evidence>
<keyword evidence="1" id="KW-0472">Membrane</keyword>
<dbReference type="EMBL" id="CP013234">
    <property type="protein sequence ID" value="AMP06241.1"/>
    <property type="molecule type" value="Genomic_DNA"/>
</dbReference>
<feature type="transmembrane region" description="Helical" evidence="1">
    <location>
        <begin position="205"/>
        <end position="226"/>
    </location>
</feature>
<reference evidence="2 3" key="1">
    <citation type="submission" date="2015-11" db="EMBL/GenBank/DDBJ databases">
        <title>Exploring the genomic traits of fungus-feeding bacterial genus Collimonas.</title>
        <authorList>
            <person name="Song C."/>
            <person name="Schmidt R."/>
            <person name="de Jager V."/>
            <person name="Krzyzanowska D."/>
            <person name="Jongedijk E."/>
            <person name="Cankar K."/>
            <person name="Beekwilder J."/>
            <person name="van Veen A."/>
            <person name="de Boer W."/>
            <person name="van Veen J.A."/>
            <person name="Garbeva P."/>
        </authorList>
    </citation>
    <scope>NUCLEOTIDE SEQUENCE [LARGE SCALE GENOMIC DNA]</scope>
    <source>
        <strain evidence="2 3">Ter91</strain>
    </source>
</reference>
<dbReference type="AlphaFoldDB" id="A0A127Q8B6"/>
<organism evidence="2 3">
    <name type="scientific">Collimonas pratensis</name>
    <dbReference type="NCBI Taxonomy" id="279113"/>
    <lineage>
        <taxon>Bacteria</taxon>
        <taxon>Pseudomonadati</taxon>
        <taxon>Pseudomonadota</taxon>
        <taxon>Betaproteobacteria</taxon>
        <taxon>Burkholderiales</taxon>
        <taxon>Oxalobacteraceae</taxon>
        <taxon>Collimonas</taxon>
    </lineage>
</organism>
<sequence length="449" mass="50117">MRDSHSEKPFSNITPFWQRLPQFFLYPLQGHLIWHPAVYALIGTGLWLLGSHDEDGGFSPFILTIAILVGIGFAIDLTRQAFRILEQTSLGNLRCADFDEADDVHKMSPYKLLLIMIVQGFFVGVLASIHPMLGLLATAIANLMLPASIMVLGHTHSFTDAINPVRVFKMIKACGWPYLALWVFGFILSQCAPIVIMLFVGKLPLTVLIAVAIFAFAYFTLVSFNLMGYTMYQYHHEIGYSPDRDFEINALASSRNNRPLSDDDILAQQVGALIRDGNIDLAMEMIWEELRYDQFNPQLSAHYAKLLLLKGDKAKQLEYAPRHLFTLARAGKAGRIGEAWQQARRLDPAFRIENPDHVLEIAAAAASVREYQIALEIVSGFHKRAPRHKDVAAALVLAGKLLSDHLRQDARALTLFNHVIAQWPGSPAAGEAQQYKKVIEAMTQGSQPA</sequence>